<proteinExistence type="predicted"/>
<accession>A0AA86QT80</accession>
<dbReference type="EMBL" id="CATOUU010000914">
    <property type="protein sequence ID" value="CAI9959103.1"/>
    <property type="molecule type" value="Genomic_DNA"/>
</dbReference>
<dbReference type="EMBL" id="CAXDID020000207">
    <property type="protein sequence ID" value="CAL6055824.1"/>
    <property type="molecule type" value="Genomic_DNA"/>
</dbReference>
<evidence type="ECO:0000313" key="2">
    <source>
        <dbReference type="EMBL" id="CAL6055824.1"/>
    </source>
</evidence>
<comment type="caution">
    <text evidence="1">The sequence shown here is derived from an EMBL/GenBank/DDBJ whole genome shotgun (WGS) entry which is preliminary data.</text>
</comment>
<reference evidence="1" key="1">
    <citation type="submission" date="2023-06" db="EMBL/GenBank/DDBJ databases">
        <authorList>
            <person name="Kurt Z."/>
        </authorList>
    </citation>
    <scope>NUCLEOTIDE SEQUENCE</scope>
</reference>
<sequence length="111" mass="12868">MKLIRGGKKRSPLAQTQLNNIFSIEELDEPVVQQKQELKSQKSNANESESCEVLWDQSSKDSVMMKKIRYVHGKKRIVDISIDTSSESLVRDLVEEDEFEIYSIFDKVQFV</sequence>
<keyword evidence="3" id="KW-1185">Reference proteome</keyword>
<name>A0AA86QT80_9EUKA</name>
<evidence type="ECO:0000313" key="1">
    <source>
        <dbReference type="EMBL" id="CAI9959103.1"/>
    </source>
</evidence>
<reference evidence="2 3" key="2">
    <citation type="submission" date="2024-07" db="EMBL/GenBank/DDBJ databases">
        <authorList>
            <person name="Akdeniz Z."/>
        </authorList>
    </citation>
    <scope>NUCLEOTIDE SEQUENCE [LARGE SCALE GENOMIC DNA]</scope>
</reference>
<dbReference type="AlphaFoldDB" id="A0AA86QT80"/>
<protein>
    <submittedName>
        <fullName evidence="2">Hypothetical_protein</fullName>
    </submittedName>
</protein>
<organism evidence="1">
    <name type="scientific">Hexamita inflata</name>
    <dbReference type="NCBI Taxonomy" id="28002"/>
    <lineage>
        <taxon>Eukaryota</taxon>
        <taxon>Metamonada</taxon>
        <taxon>Diplomonadida</taxon>
        <taxon>Hexamitidae</taxon>
        <taxon>Hexamitinae</taxon>
        <taxon>Hexamita</taxon>
    </lineage>
</organism>
<evidence type="ECO:0000313" key="3">
    <source>
        <dbReference type="Proteomes" id="UP001642409"/>
    </source>
</evidence>
<gene>
    <name evidence="2" type="ORF">HINF_LOCUS46731</name>
    <name evidence="1" type="ORF">HINF_LOCUS46748</name>
</gene>
<dbReference type="Proteomes" id="UP001642409">
    <property type="component" value="Unassembled WGS sequence"/>
</dbReference>